<evidence type="ECO:0000256" key="1">
    <source>
        <dbReference type="ARBA" id="ARBA00004141"/>
    </source>
</evidence>
<dbReference type="Gene3D" id="1.20.1250.20">
    <property type="entry name" value="MFS general substrate transporter like domains"/>
    <property type="match status" value="1"/>
</dbReference>
<comment type="subcellular location">
    <subcellularLocation>
        <location evidence="1">Membrane</location>
        <topology evidence="1">Multi-pass membrane protein</topology>
    </subcellularLocation>
</comment>
<evidence type="ECO:0000313" key="11">
    <source>
        <dbReference type="Proteomes" id="UP001172102"/>
    </source>
</evidence>
<dbReference type="InterPro" id="IPR036259">
    <property type="entry name" value="MFS_trans_sf"/>
</dbReference>
<feature type="transmembrane region" description="Helical" evidence="8">
    <location>
        <begin position="307"/>
        <end position="333"/>
    </location>
</feature>
<dbReference type="FunFam" id="1.20.1250.20:FF:000065">
    <property type="entry name" value="Putative MFS pantothenate transporter"/>
    <property type="match status" value="1"/>
</dbReference>
<evidence type="ECO:0000256" key="3">
    <source>
        <dbReference type="ARBA" id="ARBA00022692"/>
    </source>
</evidence>
<dbReference type="InterPro" id="IPR020846">
    <property type="entry name" value="MFS_dom"/>
</dbReference>
<keyword evidence="11" id="KW-1185">Reference proteome</keyword>
<evidence type="ECO:0000256" key="8">
    <source>
        <dbReference type="SAM" id="Phobius"/>
    </source>
</evidence>
<evidence type="ECO:0000256" key="5">
    <source>
        <dbReference type="ARBA" id="ARBA00023136"/>
    </source>
</evidence>
<keyword evidence="3 8" id="KW-0812">Transmembrane</keyword>
<dbReference type="GO" id="GO:0005886">
    <property type="term" value="C:plasma membrane"/>
    <property type="evidence" value="ECO:0007669"/>
    <property type="project" value="TreeGrafter"/>
</dbReference>
<feature type="transmembrane region" description="Helical" evidence="8">
    <location>
        <begin position="408"/>
        <end position="427"/>
    </location>
</feature>
<dbReference type="EMBL" id="JAUKUA010000001">
    <property type="protein sequence ID" value="KAK0732158.1"/>
    <property type="molecule type" value="Genomic_DNA"/>
</dbReference>
<evidence type="ECO:0000256" key="6">
    <source>
        <dbReference type="ARBA" id="ARBA00037968"/>
    </source>
</evidence>
<organism evidence="10 11">
    <name type="scientific">Lasiosphaeris hirsuta</name>
    <dbReference type="NCBI Taxonomy" id="260670"/>
    <lineage>
        <taxon>Eukaryota</taxon>
        <taxon>Fungi</taxon>
        <taxon>Dikarya</taxon>
        <taxon>Ascomycota</taxon>
        <taxon>Pezizomycotina</taxon>
        <taxon>Sordariomycetes</taxon>
        <taxon>Sordariomycetidae</taxon>
        <taxon>Sordariales</taxon>
        <taxon>Lasiosphaeriaceae</taxon>
        <taxon>Lasiosphaeris</taxon>
    </lineage>
</organism>
<feature type="transmembrane region" description="Helical" evidence="8">
    <location>
        <begin position="377"/>
        <end position="396"/>
    </location>
</feature>
<dbReference type="GO" id="GO:0098717">
    <property type="term" value="P:pantothenate import across plasma membrane"/>
    <property type="evidence" value="ECO:0007669"/>
    <property type="project" value="TreeGrafter"/>
</dbReference>
<keyword evidence="5 8" id="KW-0472">Membrane</keyword>
<dbReference type="Proteomes" id="UP001172102">
    <property type="component" value="Unassembled WGS sequence"/>
</dbReference>
<dbReference type="PANTHER" id="PTHR43791:SF4">
    <property type="entry name" value="PANTOTHENATE TRANSPORTER FEN2"/>
    <property type="match status" value="1"/>
</dbReference>
<evidence type="ECO:0000256" key="4">
    <source>
        <dbReference type="ARBA" id="ARBA00022989"/>
    </source>
</evidence>
<feature type="region of interest" description="Disordered" evidence="7">
    <location>
        <begin position="1"/>
        <end position="41"/>
    </location>
</feature>
<feature type="transmembrane region" description="Helical" evidence="8">
    <location>
        <begin position="473"/>
        <end position="494"/>
    </location>
</feature>
<evidence type="ECO:0000256" key="7">
    <source>
        <dbReference type="SAM" id="MobiDB-lite"/>
    </source>
</evidence>
<feature type="transmembrane region" description="Helical" evidence="8">
    <location>
        <begin position="236"/>
        <end position="256"/>
    </location>
</feature>
<proteinExistence type="inferred from homology"/>
<accession>A0AA40BE09</accession>
<feature type="transmembrane region" description="Helical" evidence="8">
    <location>
        <begin position="140"/>
        <end position="158"/>
    </location>
</feature>
<dbReference type="SUPFAM" id="SSF103473">
    <property type="entry name" value="MFS general substrate transporter"/>
    <property type="match status" value="1"/>
</dbReference>
<name>A0AA40BE09_9PEZI</name>
<dbReference type="InterPro" id="IPR011701">
    <property type="entry name" value="MFS"/>
</dbReference>
<dbReference type="PROSITE" id="PS50850">
    <property type="entry name" value="MFS"/>
    <property type="match status" value="1"/>
</dbReference>
<dbReference type="GO" id="GO:0015233">
    <property type="term" value="F:pantothenate transmembrane transporter activity"/>
    <property type="evidence" value="ECO:0007669"/>
    <property type="project" value="TreeGrafter"/>
</dbReference>
<feature type="transmembrane region" description="Helical" evidence="8">
    <location>
        <begin position="170"/>
        <end position="190"/>
    </location>
</feature>
<dbReference type="Pfam" id="PF07690">
    <property type="entry name" value="MFS_1"/>
    <property type="match status" value="1"/>
</dbReference>
<comment type="similarity">
    <text evidence="6">Belongs to the major facilitator superfamily. Allantoate permease family.</text>
</comment>
<protein>
    <submittedName>
        <fullName evidence="10">Major facilitator superfamily domain-containing protein</fullName>
    </submittedName>
</protein>
<comment type="caution">
    <text evidence="10">The sequence shown here is derived from an EMBL/GenBank/DDBJ whole genome shotgun (WGS) entry which is preliminary data.</text>
</comment>
<feature type="domain" description="Major facilitator superfamily (MFS) profile" evidence="9">
    <location>
        <begin position="74"/>
        <end position="497"/>
    </location>
</feature>
<dbReference type="PANTHER" id="PTHR43791">
    <property type="entry name" value="PERMEASE-RELATED"/>
    <property type="match status" value="1"/>
</dbReference>
<feature type="transmembrane region" description="Helical" evidence="8">
    <location>
        <begin position="439"/>
        <end position="461"/>
    </location>
</feature>
<sequence length="526" mass="58200">MTATRPGQEDPLGSQKLSSNFGPRKHTRRTDTGSFVEEKASSARMESKSRFREYFSLHTSPEERRLVRKIDFFILTFCCLSYFFNYLDRMNLANAYVSGMKEELGFKGNQLNQINTVFTVGYIIGQIPSNLSLHYIRPRYFLPAMMAIWASLTMITAATHSPRSIMAIRFFQGIAEATTFVGTHYILGSWYTPRELGKRSGIFTASGLAGTMIGGFMQTGIHSALDGRGGLSGWRWLFIIDGLITLPIALYGFLLFPDTPSTTTAFYLTAPERALAVARMPMTSTPHPKPKVFSWSFARTVLASWDWWGFVTLWIIAAQTESFSSNTLLSLYLKSSPTRKYSVAQLNNYPTGVPAVGIVSTLFWATLTDFLGGRRDLVGYFIGVTGIATSAMILAARGGGREAVVFAAYYWAGAVYACQAVFFAWANDAMRAREPVFRGVVLAGMNLGSNAVNAWWSILFYGASMAPWFERGMYAMISTSVALVVWTAGLTYVAETNEKRAEAPGRDGSGSSREVVESPKEGDERV</sequence>
<evidence type="ECO:0000259" key="9">
    <source>
        <dbReference type="PROSITE" id="PS50850"/>
    </source>
</evidence>
<keyword evidence="4 8" id="KW-1133">Transmembrane helix</keyword>
<feature type="compositionally biased region" description="Basic and acidic residues" evidence="7">
    <location>
        <begin position="514"/>
        <end position="526"/>
    </location>
</feature>
<dbReference type="AlphaFoldDB" id="A0AA40BE09"/>
<evidence type="ECO:0000313" key="10">
    <source>
        <dbReference type="EMBL" id="KAK0732158.1"/>
    </source>
</evidence>
<gene>
    <name evidence="10" type="ORF">B0H67DRAFT_566781</name>
</gene>
<keyword evidence="2" id="KW-0813">Transport</keyword>
<feature type="region of interest" description="Disordered" evidence="7">
    <location>
        <begin position="499"/>
        <end position="526"/>
    </location>
</feature>
<feature type="transmembrane region" description="Helical" evidence="8">
    <location>
        <begin position="202"/>
        <end position="224"/>
    </location>
</feature>
<feature type="transmembrane region" description="Helical" evidence="8">
    <location>
        <begin position="70"/>
        <end position="87"/>
    </location>
</feature>
<evidence type="ECO:0000256" key="2">
    <source>
        <dbReference type="ARBA" id="ARBA00022448"/>
    </source>
</evidence>
<reference evidence="10" key="1">
    <citation type="submission" date="2023-06" db="EMBL/GenBank/DDBJ databases">
        <title>Genome-scale phylogeny and comparative genomics of the fungal order Sordariales.</title>
        <authorList>
            <consortium name="Lawrence Berkeley National Laboratory"/>
            <person name="Hensen N."/>
            <person name="Bonometti L."/>
            <person name="Westerberg I."/>
            <person name="Brannstrom I.O."/>
            <person name="Guillou S."/>
            <person name="Cros-Aarteil S."/>
            <person name="Calhoun S."/>
            <person name="Haridas S."/>
            <person name="Kuo A."/>
            <person name="Mondo S."/>
            <person name="Pangilinan J."/>
            <person name="Riley R."/>
            <person name="Labutti K."/>
            <person name="Andreopoulos B."/>
            <person name="Lipzen A."/>
            <person name="Chen C."/>
            <person name="Yanf M."/>
            <person name="Daum C."/>
            <person name="Ng V."/>
            <person name="Clum A."/>
            <person name="Steindorff A."/>
            <person name="Ohm R."/>
            <person name="Martin F."/>
            <person name="Silar P."/>
            <person name="Natvig D."/>
            <person name="Lalanne C."/>
            <person name="Gautier V."/>
            <person name="Ament-Velasquez S.L."/>
            <person name="Kruys A."/>
            <person name="Hutchinson M.I."/>
            <person name="Powell A.J."/>
            <person name="Barry K."/>
            <person name="Miller A.N."/>
            <person name="Grigoriev I.V."/>
            <person name="Debuchy R."/>
            <person name="Gladieux P."/>
            <person name="Thoren M.H."/>
            <person name="Johannesson H."/>
        </authorList>
    </citation>
    <scope>NUCLEOTIDE SEQUENCE</scope>
    <source>
        <strain evidence="10">SMH4607-1</strain>
    </source>
</reference>